<name>A0A9C6X678_FRAOC</name>
<dbReference type="PANTHER" id="PTHR10353:SF36">
    <property type="entry name" value="LP05116P"/>
    <property type="match status" value="1"/>
</dbReference>
<dbReference type="InterPro" id="IPR033132">
    <property type="entry name" value="GH_1_N_CS"/>
</dbReference>
<dbReference type="InterPro" id="IPR017853">
    <property type="entry name" value="GH"/>
</dbReference>
<organism evidence="6 7">
    <name type="scientific">Frankliniella occidentalis</name>
    <name type="common">Western flower thrips</name>
    <name type="synonym">Euthrips occidentalis</name>
    <dbReference type="NCBI Taxonomy" id="133901"/>
    <lineage>
        <taxon>Eukaryota</taxon>
        <taxon>Metazoa</taxon>
        <taxon>Ecdysozoa</taxon>
        <taxon>Arthropoda</taxon>
        <taxon>Hexapoda</taxon>
        <taxon>Insecta</taxon>
        <taxon>Pterygota</taxon>
        <taxon>Neoptera</taxon>
        <taxon>Paraneoptera</taxon>
        <taxon>Thysanoptera</taxon>
        <taxon>Terebrantia</taxon>
        <taxon>Thripoidea</taxon>
        <taxon>Thripidae</taxon>
        <taxon>Frankliniella</taxon>
    </lineage>
</organism>
<sequence length="337" mass="38736">MRAAVLLWALCIGAAGAVPLDDDEKYRLPKDFLFGAGTSAYQTEGAWDSEGKGISIFDYGYHNPKMAKNLNGDVAADFYGHYKEDIALAAKMGLNVFRFSMAWTRIFPTRTNETKNEKGIEHYHNLLDELKKYNMEPMVTLFHFDYPQTLEDDFGGWLGAEMQDEFAAYSDFLFQEYGSKVKHWLTINEAAFYCTALGSGLLFPKTFTTPAKQNACLKNTIIAHAKVHKIYEENYKPQYRGELNFTICQKQLPRQYRRGWRMFGHLARHPVSSKLSLMHIILGHKMIDGAIFIKFILHPYTLLKLKQCQEEQVNTLHLGTFCFEGLKGERRLNDVPR</sequence>
<accession>A0A9C6X678</accession>
<evidence type="ECO:0000313" key="7">
    <source>
        <dbReference type="RefSeq" id="XP_052129895.1"/>
    </source>
</evidence>
<dbReference type="PANTHER" id="PTHR10353">
    <property type="entry name" value="GLYCOSYL HYDROLASE"/>
    <property type="match status" value="1"/>
</dbReference>
<evidence type="ECO:0000256" key="2">
    <source>
        <dbReference type="ARBA" id="ARBA00022801"/>
    </source>
</evidence>
<feature type="signal peptide" evidence="5">
    <location>
        <begin position="1"/>
        <end position="17"/>
    </location>
</feature>
<dbReference type="Proteomes" id="UP000504606">
    <property type="component" value="Unplaced"/>
</dbReference>
<evidence type="ECO:0000256" key="4">
    <source>
        <dbReference type="RuleBase" id="RU003690"/>
    </source>
</evidence>
<evidence type="ECO:0000256" key="3">
    <source>
        <dbReference type="ARBA" id="ARBA00023295"/>
    </source>
</evidence>
<evidence type="ECO:0000256" key="5">
    <source>
        <dbReference type="SAM" id="SignalP"/>
    </source>
</evidence>
<dbReference type="GeneID" id="127748652"/>
<dbReference type="GO" id="GO:0008422">
    <property type="term" value="F:beta-glucosidase activity"/>
    <property type="evidence" value="ECO:0007669"/>
    <property type="project" value="TreeGrafter"/>
</dbReference>
<evidence type="ECO:0000256" key="1">
    <source>
        <dbReference type="ARBA" id="ARBA00010838"/>
    </source>
</evidence>
<keyword evidence="2" id="KW-0378">Hydrolase</keyword>
<dbReference type="SUPFAM" id="SSF51445">
    <property type="entry name" value="(Trans)glycosidases"/>
    <property type="match status" value="1"/>
</dbReference>
<dbReference type="KEGG" id="foc:127748652"/>
<comment type="similarity">
    <text evidence="1 4">Belongs to the glycosyl hydrolase 1 family.</text>
</comment>
<dbReference type="AlphaFoldDB" id="A0A9C6X678"/>
<keyword evidence="6" id="KW-1185">Reference proteome</keyword>
<dbReference type="InterPro" id="IPR001360">
    <property type="entry name" value="Glyco_hydro_1"/>
</dbReference>
<protein>
    <submittedName>
        <fullName evidence="7">Uncharacterized protein LOC127748652</fullName>
    </submittedName>
</protein>
<keyword evidence="3" id="KW-0326">Glycosidase</keyword>
<dbReference type="PROSITE" id="PS00653">
    <property type="entry name" value="GLYCOSYL_HYDROL_F1_2"/>
    <property type="match status" value="1"/>
</dbReference>
<dbReference type="Pfam" id="PF00232">
    <property type="entry name" value="Glyco_hydro_1"/>
    <property type="match status" value="1"/>
</dbReference>
<dbReference type="RefSeq" id="XP_052129895.1">
    <property type="nucleotide sequence ID" value="XM_052273935.1"/>
</dbReference>
<keyword evidence="5" id="KW-0732">Signal</keyword>
<dbReference type="OrthoDB" id="65569at2759"/>
<dbReference type="Gene3D" id="3.20.20.80">
    <property type="entry name" value="Glycosidases"/>
    <property type="match status" value="1"/>
</dbReference>
<gene>
    <name evidence="7" type="primary">LOC127748652</name>
</gene>
<dbReference type="GO" id="GO:0005975">
    <property type="term" value="P:carbohydrate metabolic process"/>
    <property type="evidence" value="ECO:0007669"/>
    <property type="project" value="InterPro"/>
</dbReference>
<feature type="chain" id="PRO_5038777986" evidence="5">
    <location>
        <begin position="18"/>
        <end position="337"/>
    </location>
</feature>
<evidence type="ECO:0000313" key="6">
    <source>
        <dbReference type="Proteomes" id="UP000504606"/>
    </source>
</evidence>
<reference evidence="7" key="1">
    <citation type="submission" date="2025-08" db="UniProtKB">
        <authorList>
            <consortium name="RefSeq"/>
        </authorList>
    </citation>
    <scope>IDENTIFICATION</scope>
    <source>
        <tissue evidence="7">Whole organism</tissue>
    </source>
</reference>
<proteinExistence type="inferred from homology"/>